<comment type="caution">
    <text evidence="5">The sequence shown here is derived from an EMBL/GenBank/DDBJ whole genome shotgun (WGS) entry which is preliminary data.</text>
</comment>
<evidence type="ECO:0000256" key="1">
    <source>
        <dbReference type="ARBA" id="ARBA00006538"/>
    </source>
</evidence>
<evidence type="ECO:0000256" key="2">
    <source>
        <dbReference type="SAM" id="MobiDB-lite"/>
    </source>
</evidence>
<dbReference type="PANTHER" id="PTHR10824:SF4">
    <property type="entry name" value="ACYL-COENZYME A THIOESTERASE 1-LIKE"/>
    <property type="match status" value="1"/>
</dbReference>
<accession>A0ABU4V428</accession>
<dbReference type="Proteomes" id="UP001285352">
    <property type="component" value="Unassembled WGS sequence"/>
</dbReference>
<keyword evidence="5" id="KW-0378">Hydrolase</keyword>
<evidence type="ECO:0000259" key="3">
    <source>
        <dbReference type="Pfam" id="PF04775"/>
    </source>
</evidence>
<dbReference type="GO" id="GO:0016787">
    <property type="term" value="F:hydrolase activity"/>
    <property type="evidence" value="ECO:0007669"/>
    <property type="project" value="UniProtKB-KW"/>
</dbReference>
<evidence type="ECO:0000313" key="5">
    <source>
        <dbReference type="EMBL" id="MDX8145728.1"/>
    </source>
</evidence>
<dbReference type="InterPro" id="IPR042490">
    <property type="entry name" value="Thio_Ohase/BAAT_N"/>
</dbReference>
<reference evidence="5 6" key="1">
    <citation type="submission" date="2023-11" db="EMBL/GenBank/DDBJ databases">
        <title>Lentzea sokolovensis, sp. nov., Lentzea kristufkii, sp. nov., and Lentzea miocenensis, sp. nov., rare actinobacteria from Sokolov Coal Basin, Miocene lacustrine sediment, Czech Republic.</title>
        <authorList>
            <person name="Lara A."/>
            <person name="Kotroba L."/>
            <person name="Nouioui I."/>
            <person name="Neumann-Schaal M."/>
            <person name="Mast Y."/>
            <person name="Chronakova A."/>
        </authorList>
    </citation>
    <scope>NUCLEOTIDE SEQUENCE [LARGE SCALE GENOMIC DNA]</scope>
    <source>
        <strain evidence="5 6">BCCO 10_0061</strain>
    </source>
</reference>
<keyword evidence="6" id="KW-1185">Reference proteome</keyword>
<feature type="domain" description="BAAT/Acyl-CoA thioester hydrolase C-terminal" evidence="4">
    <location>
        <begin position="208"/>
        <end position="431"/>
    </location>
</feature>
<dbReference type="EMBL" id="JAXAVU010000010">
    <property type="protein sequence ID" value="MDX8145728.1"/>
    <property type="molecule type" value="Genomic_DNA"/>
</dbReference>
<dbReference type="PIRSF" id="PIRSF016521">
    <property type="entry name" value="Acyl-CoA_hydro"/>
    <property type="match status" value="1"/>
</dbReference>
<protein>
    <submittedName>
        <fullName evidence="5">Acyl-CoA thioester hydrolase/BAAT C-terminal domain-containing protein</fullName>
    </submittedName>
</protein>
<gene>
    <name evidence="5" type="ORF">SK854_26700</name>
</gene>
<organism evidence="5 6">
    <name type="scientific">Lentzea sokolovensis</name>
    <dbReference type="NCBI Taxonomy" id="3095429"/>
    <lineage>
        <taxon>Bacteria</taxon>
        <taxon>Bacillati</taxon>
        <taxon>Actinomycetota</taxon>
        <taxon>Actinomycetes</taxon>
        <taxon>Pseudonocardiales</taxon>
        <taxon>Pseudonocardiaceae</taxon>
        <taxon>Lentzea</taxon>
    </lineage>
</organism>
<dbReference type="PANTHER" id="PTHR10824">
    <property type="entry name" value="ACYL-COENZYME A THIOESTERASE-RELATED"/>
    <property type="match status" value="1"/>
</dbReference>
<dbReference type="Gene3D" id="2.60.40.2240">
    <property type="entry name" value="Acyl-CoA thioester hydrolase/BAAT N-terminal domain"/>
    <property type="match status" value="1"/>
</dbReference>
<feature type="region of interest" description="Disordered" evidence="2">
    <location>
        <begin position="1"/>
        <end position="24"/>
    </location>
</feature>
<dbReference type="InterPro" id="IPR016662">
    <property type="entry name" value="Acyl-CoA_thioEstase_long-chain"/>
</dbReference>
<name>A0ABU4V428_9PSEU</name>
<proteinExistence type="inferred from homology"/>
<evidence type="ECO:0000259" key="4">
    <source>
        <dbReference type="Pfam" id="PF08840"/>
    </source>
</evidence>
<dbReference type="Pfam" id="PF08840">
    <property type="entry name" value="BAAT_C"/>
    <property type="match status" value="1"/>
</dbReference>
<dbReference type="Pfam" id="PF04775">
    <property type="entry name" value="Bile_Hydr_Trans"/>
    <property type="match status" value="1"/>
</dbReference>
<dbReference type="InterPro" id="IPR006862">
    <property type="entry name" value="Thio_Ohase/aa_AcTrfase"/>
</dbReference>
<dbReference type="InterPro" id="IPR029058">
    <property type="entry name" value="AB_hydrolase_fold"/>
</dbReference>
<feature type="compositionally biased region" description="Polar residues" evidence="2">
    <location>
        <begin position="1"/>
        <end position="23"/>
    </location>
</feature>
<dbReference type="RefSeq" id="WP_319977830.1">
    <property type="nucleotide sequence ID" value="NZ_JAXAVU010000010.1"/>
</dbReference>
<comment type="similarity">
    <text evidence="1">Belongs to the C/M/P thioester hydrolase family.</text>
</comment>
<dbReference type="Gene3D" id="3.40.50.1820">
    <property type="entry name" value="alpha/beta hydrolase"/>
    <property type="match status" value="1"/>
</dbReference>
<dbReference type="SUPFAM" id="SSF53474">
    <property type="entry name" value="alpha/beta-Hydrolases"/>
    <property type="match status" value="1"/>
</dbReference>
<dbReference type="InterPro" id="IPR014940">
    <property type="entry name" value="BAAT_C"/>
</dbReference>
<evidence type="ECO:0000313" key="6">
    <source>
        <dbReference type="Proteomes" id="UP001285352"/>
    </source>
</evidence>
<sequence>MTWTRWWTHSPPLTGQNGSQAGNPTWEGRVVAEILVNPQSAPLDQSVDVVVAGLKPGQTVTVQLSTGDRASHAVFEADDRGVVDLTRHAPLDGSYRGVDPMGLFWSLERTGGKAGPTVLSVEGVGDRVLERLAVPEGVERLEVRENGLVGTLFAPEDDGGELPGVIVLSGSEGGIHETDAALLAGHGFVTFALGYFGMKGLPENLVDIPLEYFGKAIDYLSEHAGEIGVIGGSRGGELALLVGATFSQVSAVVSVVGSGVVTQAIGPGANLLQKLSYEAASWTLKGEPLPYLPYEIGDELRAKIVNDEPVPLRLAFSTEDGIPEDTEIPVERIVGGVLLISSGQDDGWPSVDLSEVAMRRLKDHEHPFPYEHVVYPEAGHLIAGPPHRPATDVTYPGPGVTFSGGGVPHATAHAQANAWKRTVEFLREQLGS</sequence>
<reference evidence="5 6" key="2">
    <citation type="submission" date="2023-11" db="EMBL/GenBank/DDBJ databases">
        <authorList>
            <person name="Lara A.C."/>
            <person name="Chronakova A."/>
        </authorList>
    </citation>
    <scope>NUCLEOTIDE SEQUENCE [LARGE SCALE GENOMIC DNA]</scope>
    <source>
        <strain evidence="5 6">BCCO 10_0061</strain>
    </source>
</reference>
<feature type="domain" description="Acyl-CoA thioester hydrolase/bile acid-CoA amino acid N-acetyltransferase" evidence="3">
    <location>
        <begin position="44"/>
        <end position="113"/>
    </location>
</feature>